<dbReference type="GeneID" id="7271359"/>
<protein>
    <submittedName>
        <fullName evidence="2">Antibiotic biosynthesis monooxygenase</fullName>
    </submittedName>
</protein>
<keyword evidence="3" id="KW-1185">Reference proteome</keyword>
<dbReference type="SUPFAM" id="SSF54909">
    <property type="entry name" value="Dimeric alpha+beta barrel"/>
    <property type="match status" value="1"/>
</dbReference>
<name>B8GEM2_METPE</name>
<dbReference type="InterPro" id="IPR011008">
    <property type="entry name" value="Dimeric_a/b-barrel"/>
</dbReference>
<dbReference type="eggNOG" id="arCOG04806">
    <property type="taxonomic scope" value="Archaea"/>
</dbReference>
<dbReference type="PANTHER" id="PTHR33336:SF3">
    <property type="entry name" value="ABM DOMAIN-CONTAINING PROTEIN"/>
    <property type="match status" value="1"/>
</dbReference>
<gene>
    <name evidence="2" type="ordered locus">Mpal_2446</name>
</gene>
<dbReference type="InterPro" id="IPR007138">
    <property type="entry name" value="ABM_dom"/>
</dbReference>
<dbReference type="GO" id="GO:0004497">
    <property type="term" value="F:monooxygenase activity"/>
    <property type="evidence" value="ECO:0007669"/>
    <property type="project" value="UniProtKB-KW"/>
</dbReference>
<dbReference type="Proteomes" id="UP000002457">
    <property type="component" value="Chromosome"/>
</dbReference>
<dbReference type="RefSeq" id="WP_012619042.1">
    <property type="nucleotide sequence ID" value="NC_011832.1"/>
</dbReference>
<evidence type="ECO:0000259" key="1">
    <source>
        <dbReference type="PROSITE" id="PS51725"/>
    </source>
</evidence>
<keyword evidence="2" id="KW-0503">Monooxygenase</keyword>
<proteinExistence type="predicted"/>
<dbReference type="PROSITE" id="PS51725">
    <property type="entry name" value="ABM"/>
    <property type="match status" value="1"/>
</dbReference>
<dbReference type="KEGG" id="mpl:Mpal_2446"/>
<dbReference type="InterPro" id="IPR050744">
    <property type="entry name" value="AI-2_Isomerase_LsrG"/>
</dbReference>
<dbReference type="STRING" id="521011.Mpal_2446"/>
<dbReference type="OrthoDB" id="8931at2157"/>
<evidence type="ECO:0000313" key="2">
    <source>
        <dbReference type="EMBL" id="ACL17723.1"/>
    </source>
</evidence>
<keyword evidence="2" id="KW-0560">Oxidoreductase</keyword>
<sequence>MKSVQGASTISHHSVVARIRARPDMGGRVQQEMENLVELTRRLDKGCISYELFQDSEDNDLFWFVETWEDEEHLKRHLESDHMKEYFLAMEDLVEETGIHHLNKIR</sequence>
<dbReference type="AlphaFoldDB" id="B8GEM2"/>
<reference evidence="2 3" key="1">
    <citation type="journal article" date="2015" name="Genome Announc.">
        <title>Complete Genome Sequence of Methanosphaerula palustris E1-9CT, a Hydrogenotrophic Methanogen Isolated from a Minerotrophic Fen Peatland.</title>
        <authorList>
            <person name="Cadillo-Quiroz H."/>
            <person name="Browne P."/>
            <person name="Kyrpides N."/>
            <person name="Woyke T."/>
            <person name="Goodwin L."/>
            <person name="Detter C."/>
            <person name="Yavitt J.B."/>
            <person name="Zinder S.H."/>
        </authorList>
    </citation>
    <scope>NUCLEOTIDE SEQUENCE [LARGE SCALE GENOMIC DNA]</scope>
    <source>
        <strain evidence="3">ATCC BAA-1556 / DSM 19958 / E1-9c</strain>
    </source>
</reference>
<dbReference type="EMBL" id="CP001338">
    <property type="protein sequence ID" value="ACL17723.1"/>
    <property type="molecule type" value="Genomic_DNA"/>
</dbReference>
<evidence type="ECO:0000313" key="3">
    <source>
        <dbReference type="Proteomes" id="UP000002457"/>
    </source>
</evidence>
<organism evidence="2 3">
    <name type="scientific">Methanosphaerula palustris (strain ATCC BAA-1556 / DSM 19958 / E1-9c)</name>
    <dbReference type="NCBI Taxonomy" id="521011"/>
    <lineage>
        <taxon>Archaea</taxon>
        <taxon>Methanobacteriati</taxon>
        <taxon>Methanobacteriota</taxon>
        <taxon>Stenosarchaea group</taxon>
        <taxon>Methanomicrobia</taxon>
        <taxon>Methanomicrobiales</taxon>
        <taxon>Methanoregulaceae</taxon>
        <taxon>Methanosphaerula</taxon>
    </lineage>
</organism>
<feature type="domain" description="ABM" evidence="1">
    <location>
        <begin position="13"/>
        <end position="102"/>
    </location>
</feature>
<dbReference type="Pfam" id="PF03992">
    <property type="entry name" value="ABM"/>
    <property type="match status" value="1"/>
</dbReference>
<dbReference type="Gene3D" id="3.30.70.100">
    <property type="match status" value="1"/>
</dbReference>
<accession>B8GEM2</accession>
<dbReference type="HOGENOM" id="CLU_131496_11_1_2"/>
<dbReference type="PANTHER" id="PTHR33336">
    <property type="entry name" value="QUINOL MONOOXYGENASE YGIN-RELATED"/>
    <property type="match status" value="1"/>
</dbReference>